<dbReference type="RefSeq" id="WP_144354280.1">
    <property type="nucleotide sequence ID" value="NZ_CBCRVV010000048.1"/>
</dbReference>
<protein>
    <recommendedName>
        <fullName evidence="1">DUF7684 domain-containing protein</fullName>
    </recommendedName>
</protein>
<dbReference type="OrthoDB" id="274600at2"/>
<dbReference type="EMBL" id="VMBG01000004">
    <property type="protein sequence ID" value="TSJ75138.1"/>
    <property type="molecule type" value="Genomic_DNA"/>
</dbReference>
<gene>
    <name evidence="2" type="ORF">FPL22_17220</name>
</gene>
<keyword evidence="3" id="KW-1185">Reference proteome</keyword>
<name>A0A556QES7_9BACT</name>
<reference evidence="2 3" key="1">
    <citation type="submission" date="2019-07" db="EMBL/GenBank/DDBJ databases">
        <title>Description of 53C-WASEF.</title>
        <authorList>
            <person name="Pitt A."/>
            <person name="Hahn M.W."/>
        </authorList>
    </citation>
    <scope>NUCLEOTIDE SEQUENCE [LARGE SCALE GENOMIC DNA]</scope>
    <source>
        <strain evidence="2 3">53C-WASEF</strain>
    </source>
</reference>
<evidence type="ECO:0000259" key="1">
    <source>
        <dbReference type="Pfam" id="PF24733"/>
    </source>
</evidence>
<sequence length="132" mass="14896">MPPPIYEDYALLLVVVANDVTPEEQTSISRQIIASRARYVAAWGHECSTWDCSVDCAFLETDPNFTPPDEKFVMTTWHDKESLDNAFEFLWLCGMIDDGYPDAVCVFILGGDLRTEFQVRRAAVNLNISGIK</sequence>
<feature type="domain" description="DUF7684" evidence="1">
    <location>
        <begin position="12"/>
        <end position="97"/>
    </location>
</feature>
<dbReference type="Proteomes" id="UP000315648">
    <property type="component" value="Unassembled WGS sequence"/>
</dbReference>
<dbReference type="InterPro" id="IPR056101">
    <property type="entry name" value="DUF7684"/>
</dbReference>
<comment type="caution">
    <text evidence="2">The sequence shown here is derived from an EMBL/GenBank/DDBJ whole genome shotgun (WGS) entry which is preliminary data.</text>
</comment>
<evidence type="ECO:0000313" key="3">
    <source>
        <dbReference type="Proteomes" id="UP000315648"/>
    </source>
</evidence>
<organism evidence="2 3">
    <name type="scientific">Rariglobus hedericola</name>
    <dbReference type="NCBI Taxonomy" id="2597822"/>
    <lineage>
        <taxon>Bacteria</taxon>
        <taxon>Pseudomonadati</taxon>
        <taxon>Verrucomicrobiota</taxon>
        <taxon>Opitutia</taxon>
        <taxon>Opitutales</taxon>
        <taxon>Opitutaceae</taxon>
        <taxon>Rariglobus</taxon>
    </lineage>
</organism>
<proteinExistence type="predicted"/>
<dbReference type="Pfam" id="PF24733">
    <property type="entry name" value="DUF7684"/>
    <property type="match status" value="1"/>
</dbReference>
<evidence type="ECO:0000313" key="2">
    <source>
        <dbReference type="EMBL" id="TSJ75138.1"/>
    </source>
</evidence>
<dbReference type="AlphaFoldDB" id="A0A556QES7"/>
<accession>A0A556QES7</accession>